<comment type="caution">
    <text evidence="1">The sequence shown here is derived from an EMBL/GenBank/DDBJ whole genome shotgun (WGS) entry which is preliminary data.</text>
</comment>
<keyword evidence="2" id="KW-1185">Reference proteome</keyword>
<dbReference type="Proteomes" id="UP001610563">
    <property type="component" value="Unassembled WGS sequence"/>
</dbReference>
<evidence type="ECO:0000313" key="2">
    <source>
        <dbReference type="Proteomes" id="UP001610563"/>
    </source>
</evidence>
<reference evidence="1 2" key="1">
    <citation type="submission" date="2024-07" db="EMBL/GenBank/DDBJ databases">
        <title>Section-level genome sequencing and comparative genomics of Aspergillus sections Usti and Cavernicolus.</title>
        <authorList>
            <consortium name="Lawrence Berkeley National Laboratory"/>
            <person name="Nybo J.L."/>
            <person name="Vesth T.C."/>
            <person name="Theobald S."/>
            <person name="Frisvad J.C."/>
            <person name="Larsen T.O."/>
            <person name="Kjaerboelling I."/>
            <person name="Rothschild-Mancinelli K."/>
            <person name="Lyhne E.K."/>
            <person name="Kogle M.E."/>
            <person name="Barry K."/>
            <person name="Clum A."/>
            <person name="Na H."/>
            <person name="Ledsgaard L."/>
            <person name="Lin J."/>
            <person name="Lipzen A."/>
            <person name="Kuo A."/>
            <person name="Riley R."/>
            <person name="Mondo S."/>
            <person name="Labutti K."/>
            <person name="Haridas S."/>
            <person name="Pangalinan J."/>
            <person name="Salamov A.A."/>
            <person name="Simmons B.A."/>
            <person name="Magnuson J.K."/>
            <person name="Chen J."/>
            <person name="Drula E."/>
            <person name="Henrissat B."/>
            <person name="Wiebenga A."/>
            <person name="Lubbers R.J."/>
            <person name="Gomes A.C."/>
            <person name="Makela M.R."/>
            <person name="Stajich J."/>
            <person name="Grigoriev I.V."/>
            <person name="Mortensen U.H."/>
            <person name="De Vries R.P."/>
            <person name="Baker S.E."/>
            <person name="Andersen M.R."/>
        </authorList>
    </citation>
    <scope>NUCLEOTIDE SEQUENCE [LARGE SCALE GENOMIC DNA]</scope>
    <source>
        <strain evidence="1 2">CBS 209.92</strain>
    </source>
</reference>
<organism evidence="1 2">
    <name type="scientific">Aspergillus keveii</name>
    <dbReference type="NCBI Taxonomy" id="714993"/>
    <lineage>
        <taxon>Eukaryota</taxon>
        <taxon>Fungi</taxon>
        <taxon>Dikarya</taxon>
        <taxon>Ascomycota</taxon>
        <taxon>Pezizomycotina</taxon>
        <taxon>Eurotiomycetes</taxon>
        <taxon>Eurotiomycetidae</taxon>
        <taxon>Eurotiales</taxon>
        <taxon>Aspergillaceae</taxon>
        <taxon>Aspergillus</taxon>
        <taxon>Aspergillus subgen. Nidulantes</taxon>
    </lineage>
</organism>
<dbReference type="InterPro" id="IPR032675">
    <property type="entry name" value="LRR_dom_sf"/>
</dbReference>
<dbReference type="EMBL" id="JBFTWV010000076">
    <property type="protein sequence ID" value="KAL2788627.1"/>
    <property type="molecule type" value="Genomic_DNA"/>
</dbReference>
<name>A0ABR4FZC7_9EURO</name>
<dbReference type="SUPFAM" id="SSF52047">
    <property type="entry name" value="RNI-like"/>
    <property type="match status" value="1"/>
</dbReference>
<proteinExistence type="predicted"/>
<protein>
    <recommendedName>
        <fullName evidence="3">F-box domain-containing protein</fullName>
    </recommendedName>
</protein>
<gene>
    <name evidence="1" type="ORF">BJX66DRAFT_252203</name>
</gene>
<dbReference type="PANTHER" id="PTHR42057">
    <property type="entry name" value="F-BOX DOMAIN PROTEIN (AFU_ORTHOLOGUE AFUA_4G00200)"/>
    <property type="match status" value="1"/>
</dbReference>
<dbReference type="Gene3D" id="3.80.10.10">
    <property type="entry name" value="Ribonuclease Inhibitor"/>
    <property type="match status" value="1"/>
</dbReference>
<accession>A0ABR4FZC7</accession>
<evidence type="ECO:0008006" key="3">
    <source>
        <dbReference type="Google" id="ProtNLM"/>
    </source>
</evidence>
<sequence>MAGLLSLPTEILDRFFSVIDLETRKALRLANQRLSTIGQRWVFDTAVVSPTDASCDRLDQILESTALASYVTKIYLNTWDLDNNVEDQYFDHEDAEEDTGLHPRFWSVFDHLKDFPRLQSVVLRFHPECDEDEMYEVPQSSEFRSAVMARTMAVLSSLPQPVQELALRDIENVNVTDEDTVANLQNVLGGLRSLRLNITNVSRGMSGSSDYHRYAPQKFHAELPSFWLKPTMSNLENLTLYSSLYIGFFPICDLRGVHFPRLKKLALGNHTFIHDSQLQWILSHGSTLIELYMDDCAIVWEAGIYDREAEPTLLPREDLRTHPDLPDQLYTTYDKRWVDYFRAFEKGLPKLRHFRFGHSPYWWDEEDTTPFERETEIEIGFHEECYTVFCDGFLPSEYMEHMIWRKEGEDGGRKYEDGKAVKPSAEDRHALVELCAKVGQTITLHEEDFLGRC</sequence>
<dbReference type="PANTHER" id="PTHR42057:SF2">
    <property type="entry name" value="F-BOX DOMAIN PROTEIN (AFU_ORTHOLOGUE AFUA_4G00200)-RELATED"/>
    <property type="match status" value="1"/>
</dbReference>
<evidence type="ECO:0000313" key="1">
    <source>
        <dbReference type="EMBL" id="KAL2788627.1"/>
    </source>
</evidence>